<reference evidence="9" key="1">
    <citation type="submission" date="2020-02" db="EMBL/GenBank/DDBJ databases">
        <authorList>
            <person name="Zhou D."/>
        </authorList>
    </citation>
    <scope>NUCLEOTIDE SEQUENCE</scope>
    <source>
        <strain evidence="9">193104922</strain>
        <plasmid evidence="9">p104922-NR</plasmid>
    </source>
</reference>
<dbReference type="GO" id="GO:0000150">
    <property type="term" value="F:DNA strand exchange activity"/>
    <property type="evidence" value="ECO:0007669"/>
    <property type="project" value="UniProtKB-KW"/>
</dbReference>
<protein>
    <submittedName>
        <fullName evidence="9">RlgA</fullName>
    </submittedName>
</protein>
<comment type="similarity">
    <text evidence="1">Belongs to the site-specific recombinase resolvase family.</text>
</comment>
<keyword evidence="4" id="KW-0238">DNA-binding</keyword>
<feature type="active site" description="O-(5'-phospho-DNA)-serine intermediate" evidence="6 7">
    <location>
        <position position="71"/>
    </location>
</feature>
<name>A0A7G9A7R3_RAOOR</name>
<dbReference type="FunFam" id="3.40.50.1390:FF:000001">
    <property type="entry name" value="DNA recombinase"/>
    <property type="match status" value="1"/>
</dbReference>
<keyword evidence="3" id="KW-0230">DNA invertase</keyword>
<keyword evidence="5" id="KW-0233">DNA recombination</keyword>
<dbReference type="InterPro" id="IPR036162">
    <property type="entry name" value="Resolvase-like_N_sf"/>
</dbReference>
<dbReference type="InterPro" id="IPR006119">
    <property type="entry name" value="Resolv_N"/>
</dbReference>
<feature type="domain" description="Resolvase/invertase-type recombinase catalytic" evidence="8">
    <location>
        <begin position="63"/>
        <end position="197"/>
    </location>
</feature>
<evidence type="ECO:0000256" key="1">
    <source>
        <dbReference type="ARBA" id="ARBA00009913"/>
    </source>
</evidence>
<dbReference type="Gene3D" id="1.10.10.60">
    <property type="entry name" value="Homeodomain-like"/>
    <property type="match status" value="1"/>
</dbReference>
<dbReference type="GO" id="GO:0015074">
    <property type="term" value="P:DNA integration"/>
    <property type="evidence" value="ECO:0007669"/>
    <property type="project" value="UniProtKB-KW"/>
</dbReference>
<evidence type="ECO:0000256" key="6">
    <source>
        <dbReference type="PIRSR" id="PIRSR606118-50"/>
    </source>
</evidence>
<dbReference type="PROSITE" id="PS00398">
    <property type="entry name" value="RECOMBINASES_2"/>
    <property type="match status" value="1"/>
</dbReference>
<sequence>MGSSGVLQFSQQISWSKIVFYGCTQSIQFGETVFLSHLDCFCLICMLRFPHLESNETFFITMAFYGYARVSTNDQDLDLQIQTLRAAGCEIIRSEKASGTSRDGRTELQLLLDFLRKGDTLIVTRVDRLARSIKDLQDIVYALNQQGITLKATEQPVDTRTAAGKAFLDMLGVFAEFETNLRRERQLEGIAAAKARGVYQGRKPRIDPVEVRRLYVEEKMGATAISRQLGIGRASVYRVLDRDEQPA</sequence>
<dbReference type="SUPFAM" id="SSF53041">
    <property type="entry name" value="Resolvase-like"/>
    <property type="match status" value="1"/>
</dbReference>
<proteinExistence type="inferred from homology"/>
<evidence type="ECO:0000256" key="5">
    <source>
        <dbReference type="ARBA" id="ARBA00023172"/>
    </source>
</evidence>
<evidence type="ECO:0000313" key="9">
    <source>
        <dbReference type="EMBL" id="QNL32792.1"/>
    </source>
</evidence>
<evidence type="ECO:0000259" key="8">
    <source>
        <dbReference type="PROSITE" id="PS51736"/>
    </source>
</evidence>
<dbReference type="GO" id="GO:0003677">
    <property type="term" value="F:DNA binding"/>
    <property type="evidence" value="ECO:0007669"/>
    <property type="project" value="UniProtKB-KW"/>
</dbReference>
<evidence type="ECO:0000256" key="3">
    <source>
        <dbReference type="ARBA" id="ARBA00023100"/>
    </source>
</evidence>
<dbReference type="SUPFAM" id="SSF46689">
    <property type="entry name" value="Homeodomain-like"/>
    <property type="match status" value="1"/>
</dbReference>
<dbReference type="PROSITE" id="PS00397">
    <property type="entry name" value="RECOMBINASES_1"/>
    <property type="match status" value="1"/>
</dbReference>
<keyword evidence="2" id="KW-0229">DNA integration</keyword>
<dbReference type="PROSITE" id="PS51736">
    <property type="entry name" value="RECOMBINASES_3"/>
    <property type="match status" value="1"/>
</dbReference>
<dbReference type="InterPro" id="IPR006118">
    <property type="entry name" value="Recombinase_CS"/>
</dbReference>
<dbReference type="InterPro" id="IPR009057">
    <property type="entry name" value="Homeodomain-like_sf"/>
</dbReference>
<dbReference type="Pfam" id="PF02796">
    <property type="entry name" value="HTH_7"/>
    <property type="match status" value="1"/>
</dbReference>
<dbReference type="PANTHER" id="PTHR30461">
    <property type="entry name" value="DNA-INVERTASE FROM LAMBDOID PROPHAGE"/>
    <property type="match status" value="1"/>
</dbReference>
<dbReference type="Gene3D" id="3.40.50.1390">
    <property type="entry name" value="Resolvase, N-terminal catalytic domain"/>
    <property type="match status" value="1"/>
</dbReference>
<keyword evidence="9" id="KW-0614">Plasmid</keyword>
<organism evidence="9">
    <name type="scientific">Raoultella ornithinolytica</name>
    <name type="common">Klebsiella ornithinolytica</name>
    <dbReference type="NCBI Taxonomy" id="54291"/>
    <lineage>
        <taxon>Bacteria</taxon>
        <taxon>Pseudomonadati</taxon>
        <taxon>Pseudomonadota</taxon>
        <taxon>Gammaproteobacteria</taxon>
        <taxon>Enterobacterales</taxon>
        <taxon>Enterobacteriaceae</taxon>
        <taxon>Klebsiella/Raoultella group</taxon>
        <taxon>Raoultella</taxon>
    </lineage>
</organism>
<dbReference type="AlphaFoldDB" id="A0A7G9A7R3"/>
<geneLocation type="plasmid" evidence="9">
    <name>p104922-NR</name>
</geneLocation>
<accession>A0A7G9A7R3</accession>
<evidence type="ECO:0000256" key="2">
    <source>
        <dbReference type="ARBA" id="ARBA00022908"/>
    </source>
</evidence>
<evidence type="ECO:0000256" key="7">
    <source>
        <dbReference type="PROSITE-ProRule" id="PRU10137"/>
    </source>
</evidence>
<dbReference type="InterPro" id="IPR006120">
    <property type="entry name" value="Resolvase_HTH_dom"/>
</dbReference>
<dbReference type="CDD" id="cd03768">
    <property type="entry name" value="SR_ResInv"/>
    <property type="match status" value="1"/>
</dbReference>
<dbReference type="EMBL" id="MT062913">
    <property type="protein sequence ID" value="QNL32792.1"/>
    <property type="molecule type" value="Genomic_DNA"/>
</dbReference>
<evidence type="ECO:0000256" key="4">
    <source>
        <dbReference type="ARBA" id="ARBA00023125"/>
    </source>
</evidence>
<dbReference type="SMART" id="SM00857">
    <property type="entry name" value="Resolvase"/>
    <property type="match status" value="1"/>
</dbReference>
<dbReference type="InterPro" id="IPR050639">
    <property type="entry name" value="SSR_resolvase"/>
</dbReference>
<dbReference type="PANTHER" id="PTHR30461:SF26">
    <property type="entry name" value="RESOLVASE HOMOLOG YNEB"/>
    <property type="match status" value="1"/>
</dbReference>
<dbReference type="Pfam" id="PF00239">
    <property type="entry name" value="Resolvase"/>
    <property type="match status" value="1"/>
</dbReference>